<name>A0A5B1BVZ9_MYCSI</name>
<dbReference type="NCBIfam" id="TIGR03930">
    <property type="entry name" value="WXG100_ESAT6"/>
    <property type="match status" value="1"/>
</dbReference>
<protein>
    <recommendedName>
        <fullName evidence="1">ESAT-6-like protein</fullName>
    </recommendedName>
</protein>
<gene>
    <name evidence="2" type="ORF">F0Q45_00020</name>
</gene>
<dbReference type="Gene3D" id="1.10.287.1060">
    <property type="entry name" value="ESAT-6-like"/>
    <property type="match status" value="1"/>
</dbReference>
<keyword evidence="3" id="KW-1185">Reference proteome</keyword>
<organism evidence="2 3">
    <name type="scientific">Mycobacterium simiae</name>
    <name type="common">Mycobacterium habana</name>
    <dbReference type="NCBI Taxonomy" id="1784"/>
    <lineage>
        <taxon>Bacteria</taxon>
        <taxon>Bacillati</taxon>
        <taxon>Actinomycetota</taxon>
        <taxon>Actinomycetes</taxon>
        <taxon>Mycobacteriales</taxon>
        <taxon>Mycobacteriaceae</taxon>
        <taxon>Mycobacterium</taxon>
        <taxon>Mycobacterium simiae complex</taxon>
    </lineage>
</organism>
<accession>A0A5B1BVZ9</accession>
<comment type="caution">
    <text evidence="2">The sequence shown here is derived from an EMBL/GenBank/DDBJ whole genome shotgun (WGS) entry which is preliminary data.</text>
</comment>
<dbReference type="Pfam" id="PF06013">
    <property type="entry name" value="WXG100"/>
    <property type="match status" value="1"/>
</dbReference>
<proteinExistence type="inferred from homology"/>
<dbReference type="InterPro" id="IPR036689">
    <property type="entry name" value="ESAT-6-like_sf"/>
</dbReference>
<dbReference type="Proteomes" id="UP000324701">
    <property type="component" value="Unassembled WGS sequence"/>
</dbReference>
<dbReference type="EMBL" id="VTZN01000001">
    <property type="protein sequence ID" value="KAA1252122.1"/>
    <property type="molecule type" value="Genomic_DNA"/>
</dbReference>
<reference evidence="2 3" key="1">
    <citation type="submission" date="2019-09" db="EMBL/GenBank/DDBJ databases">
        <title>Report of infection by Mycobacterium simiae a patient suffering from pulmonary tuberculosis.</title>
        <authorList>
            <person name="Mohanty P.S."/>
            <person name="Bansal A.K."/>
            <person name="Singh H."/>
            <person name="Sharma S."/>
            <person name="Patil S.A."/>
            <person name="Upadhaya P."/>
            <person name="Singh P.K."/>
            <person name="Kumar D."/>
            <person name="Kumar S."/>
            <person name="Singh R.K."/>
            <person name="Chaudhary B."/>
        </authorList>
    </citation>
    <scope>NUCLEOTIDE SEQUENCE [LARGE SCALE GENOMIC DNA]</scope>
    <source>
        <strain evidence="2 3">JAL-560-SIM</strain>
    </source>
</reference>
<dbReference type="RefSeq" id="WP_149651944.1">
    <property type="nucleotide sequence ID" value="NZ_VTZN01000001.1"/>
</dbReference>
<dbReference type="OrthoDB" id="4745693at2"/>
<comment type="similarity">
    <text evidence="1">Belongs to the WXG100 family.</text>
</comment>
<dbReference type="InterPro" id="IPR010310">
    <property type="entry name" value="T7SS_ESAT-6-like"/>
</dbReference>
<evidence type="ECO:0000313" key="2">
    <source>
        <dbReference type="EMBL" id="KAA1252122.1"/>
    </source>
</evidence>
<sequence length="100" mass="10916">MAEMKADAATLATEAKTFDRISDELKASIGHVESTASALQTAWRGEAGQAAQAAIQRFHEAATNQIRELNQISTNIWSAGMNYSRTDNHQSSLLSSQMQF</sequence>
<evidence type="ECO:0000256" key="1">
    <source>
        <dbReference type="RuleBase" id="RU362001"/>
    </source>
</evidence>
<dbReference type="SUPFAM" id="SSF140453">
    <property type="entry name" value="EsxAB dimer-like"/>
    <property type="match status" value="1"/>
</dbReference>
<evidence type="ECO:0000313" key="3">
    <source>
        <dbReference type="Proteomes" id="UP000324701"/>
    </source>
</evidence>
<dbReference type="AlphaFoldDB" id="A0A5B1BVZ9"/>